<keyword evidence="5" id="KW-0862">Zinc</keyword>
<dbReference type="Proteomes" id="UP000271031">
    <property type="component" value="Unassembled WGS sequence"/>
</dbReference>
<dbReference type="GO" id="GO:0160237">
    <property type="term" value="F:D-Ala-D-Ala dipeptidase activity"/>
    <property type="evidence" value="ECO:0007669"/>
    <property type="project" value="UniProtKB-EC"/>
</dbReference>
<keyword evidence="8" id="KW-0961">Cell wall biogenesis/degradation</keyword>
<evidence type="ECO:0000256" key="1">
    <source>
        <dbReference type="ARBA" id="ARBA00001362"/>
    </source>
</evidence>
<dbReference type="InterPro" id="IPR000755">
    <property type="entry name" value="A_A_dipeptidase"/>
</dbReference>
<protein>
    <recommendedName>
        <fullName evidence="11">D-Ala-D-Ala dipeptidase</fullName>
    </recommendedName>
</protein>
<dbReference type="PANTHER" id="PTHR43126">
    <property type="entry name" value="D-ALANYL-D-ALANINE DIPEPTIDASE"/>
    <property type="match status" value="1"/>
</dbReference>
<reference evidence="9 10" key="1">
    <citation type="submission" date="2018-10" db="EMBL/GenBank/DDBJ databases">
        <title>Phylogenomics of Brevibacillus.</title>
        <authorList>
            <person name="Dunlap C."/>
        </authorList>
    </citation>
    <scope>NUCLEOTIDE SEQUENCE [LARGE SCALE GENOMIC DNA]</scope>
    <source>
        <strain evidence="9 10">JCM 15716</strain>
    </source>
</reference>
<name>A0A3M8D0N1_9BACL</name>
<evidence type="ECO:0000256" key="6">
    <source>
        <dbReference type="ARBA" id="ARBA00022997"/>
    </source>
</evidence>
<dbReference type="PANTHER" id="PTHR43126:SF2">
    <property type="entry name" value="D-ALANYL-D-ALANINE DIPEPTIDASE"/>
    <property type="match status" value="1"/>
</dbReference>
<dbReference type="GO" id="GO:0071555">
    <property type="term" value="P:cell wall organization"/>
    <property type="evidence" value="ECO:0007669"/>
    <property type="project" value="UniProtKB-KW"/>
</dbReference>
<keyword evidence="10" id="KW-1185">Reference proteome</keyword>
<dbReference type="GO" id="GO:0008237">
    <property type="term" value="F:metallopeptidase activity"/>
    <property type="evidence" value="ECO:0007669"/>
    <property type="project" value="UniProtKB-KW"/>
</dbReference>
<comment type="catalytic activity">
    <reaction evidence="1">
        <text>D-alanyl-D-alanine + H2O = 2 D-alanine</text>
        <dbReference type="Rhea" id="RHEA:20661"/>
        <dbReference type="ChEBI" id="CHEBI:15377"/>
        <dbReference type="ChEBI" id="CHEBI:57416"/>
        <dbReference type="ChEBI" id="CHEBI:57822"/>
        <dbReference type="EC" id="3.4.13.22"/>
    </reaction>
</comment>
<evidence type="ECO:0000313" key="9">
    <source>
        <dbReference type="EMBL" id="RNB81269.1"/>
    </source>
</evidence>
<evidence type="ECO:0000256" key="7">
    <source>
        <dbReference type="ARBA" id="ARBA00023049"/>
    </source>
</evidence>
<keyword evidence="2" id="KW-0645">Protease</keyword>
<keyword evidence="6" id="KW-0224">Dipeptidase</keyword>
<evidence type="ECO:0000256" key="3">
    <source>
        <dbReference type="ARBA" id="ARBA00022723"/>
    </source>
</evidence>
<dbReference type="InterPro" id="IPR009045">
    <property type="entry name" value="Zn_M74/Hedgehog-like"/>
</dbReference>
<dbReference type="SUPFAM" id="SSF55166">
    <property type="entry name" value="Hedgehog/DD-peptidase"/>
    <property type="match status" value="1"/>
</dbReference>
<evidence type="ECO:0000256" key="5">
    <source>
        <dbReference type="ARBA" id="ARBA00022833"/>
    </source>
</evidence>
<sequence>MDKKTYYELLESKLPTYKEFTRIPVQDNGESLVPIEGEFDGKIDILEDYKKYTGNQIFVRSNVLKMLIQAQKALKDINQDYNLEILCGYRHPEIQEKTHNDIKQFLIDREPQLKGDDLTEAAHRFSAAPDVAGHPTGGAVDVRIIGSDGAPIDMGPAFVPDKDVHVFSPFVERVEWNNRQLLRNCMVKVGFAPFDGEWWHFSYGDREWANYYGKAEAIYQQIRFQL</sequence>
<keyword evidence="7" id="KW-0482">Metalloprotease</keyword>
<comment type="caution">
    <text evidence="9">The sequence shown here is derived from an EMBL/GenBank/DDBJ whole genome shotgun (WGS) entry which is preliminary data.</text>
</comment>
<gene>
    <name evidence="9" type="ORF">EDM56_26515</name>
</gene>
<dbReference type="OrthoDB" id="9801430at2"/>
<evidence type="ECO:0000256" key="2">
    <source>
        <dbReference type="ARBA" id="ARBA00022670"/>
    </source>
</evidence>
<dbReference type="RefSeq" id="WP_122920951.1">
    <property type="nucleotide sequence ID" value="NZ_RHHQ01000023.1"/>
</dbReference>
<accession>A0A3M8D0N1</accession>
<dbReference type="Gene3D" id="3.30.1380.10">
    <property type="match status" value="1"/>
</dbReference>
<proteinExistence type="predicted"/>
<dbReference type="AlphaFoldDB" id="A0A3M8D0N1"/>
<evidence type="ECO:0008006" key="11">
    <source>
        <dbReference type="Google" id="ProtNLM"/>
    </source>
</evidence>
<dbReference type="EMBL" id="RHHQ01000023">
    <property type="protein sequence ID" value="RNB81269.1"/>
    <property type="molecule type" value="Genomic_DNA"/>
</dbReference>
<keyword evidence="4" id="KW-0378">Hydrolase</keyword>
<keyword evidence="3" id="KW-0479">Metal-binding</keyword>
<evidence type="ECO:0000256" key="8">
    <source>
        <dbReference type="ARBA" id="ARBA00023316"/>
    </source>
</evidence>
<dbReference type="GO" id="GO:0006508">
    <property type="term" value="P:proteolysis"/>
    <property type="evidence" value="ECO:0007669"/>
    <property type="project" value="UniProtKB-KW"/>
</dbReference>
<evidence type="ECO:0000313" key="10">
    <source>
        <dbReference type="Proteomes" id="UP000271031"/>
    </source>
</evidence>
<evidence type="ECO:0000256" key="4">
    <source>
        <dbReference type="ARBA" id="ARBA00022801"/>
    </source>
</evidence>
<organism evidence="9 10">
    <name type="scientific">Brevibacillus fluminis</name>
    <dbReference type="NCBI Taxonomy" id="511487"/>
    <lineage>
        <taxon>Bacteria</taxon>
        <taxon>Bacillati</taxon>
        <taxon>Bacillota</taxon>
        <taxon>Bacilli</taxon>
        <taxon>Bacillales</taxon>
        <taxon>Paenibacillaceae</taxon>
        <taxon>Brevibacillus</taxon>
    </lineage>
</organism>
<dbReference type="Pfam" id="PF01427">
    <property type="entry name" value="Peptidase_M15"/>
    <property type="match status" value="1"/>
</dbReference>
<dbReference type="GO" id="GO:0046872">
    <property type="term" value="F:metal ion binding"/>
    <property type="evidence" value="ECO:0007669"/>
    <property type="project" value="UniProtKB-KW"/>
</dbReference>